<evidence type="ECO:0000313" key="2">
    <source>
        <dbReference type="Proteomes" id="UP000053268"/>
    </source>
</evidence>
<dbReference type="AlphaFoldDB" id="A0A194PFI3"/>
<proteinExistence type="predicted"/>
<dbReference type="EMBL" id="KQ459606">
    <property type="protein sequence ID" value="KPI91783.1"/>
    <property type="molecule type" value="Genomic_DNA"/>
</dbReference>
<name>A0A194PFI3_PAPXU</name>
<accession>A0A194PFI3</accession>
<dbReference type="Proteomes" id="UP000053268">
    <property type="component" value="Unassembled WGS sequence"/>
</dbReference>
<keyword evidence="2" id="KW-1185">Reference proteome</keyword>
<protein>
    <submittedName>
        <fullName evidence="1">Uncharacterized protein</fullName>
    </submittedName>
</protein>
<reference evidence="1 2" key="1">
    <citation type="journal article" date="2015" name="Nat. Commun.">
        <title>Outbred genome sequencing and CRISPR/Cas9 gene editing in butterflies.</title>
        <authorList>
            <person name="Li X."/>
            <person name="Fan D."/>
            <person name="Zhang W."/>
            <person name="Liu G."/>
            <person name="Zhang L."/>
            <person name="Zhao L."/>
            <person name="Fang X."/>
            <person name="Chen L."/>
            <person name="Dong Y."/>
            <person name="Chen Y."/>
            <person name="Ding Y."/>
            <person name="Zhao R."/>
            <person name="Feng M."/>
            <person name="Zhu Y."/>
            <person name="Feng Y."/>
            <person name="Jiang X."/>
            <person name="Zhu D."/>
            <person name="Xiang H."/>
            <person name="Feng X."/>
            <person name="Li S."/>
            <person name="Wang J."/>
            <person name="Zhang G."/>
            <person name="Kronforst M.R."/>
            <person name="Wang W."/>
        </authorList>
    </citation>
    <scope>NUCLEOTIDE SEQUENCE [LARGE SCALE GENOMIC DNA]</scope>
    <source>
        <strain evidence="1">Ya'a_city_454_Px</strain>
        <tissue evidence="1">Whole body</tissue>
    </source>
</reference>
<organism evidence="1 2">
    <name type="scientific">Papilio xuthus</name>
    <name type="common">Asian swallowtail butterfly</name>
    <dbReference type="NCBI Taxonomy" id="66420"/>
    <lineage>
        <taxon>Eukaryota</taxon>
        <taxon>Metazoa</taxon>
        <taxon>Ecdysozoa</taxon>
        <taxon>Arthropoda</taxon>
        <taxon>Hexapoda</taxon>
        <taxon>Insecta</taxon>
        <taxon>Pterygota</taxon>
        <taxon>Neoptera</taxon>
        <taxon>Endopterygota</taxon>
        <taxon>Lepidoptera</taxon>
        <taxon>Glossata</taxon>
        <taxon>Ditrysia</taxon>
        <taxon>Papilionoidea</taxon>
        <taxon>Papilionidae</taxon>
        <taxon>Papilioninae</taxon>
        <taxon>Papilio</taxon>
    </lineage>
</organism>
<gene>
    <name evidence="1" type="ORF">RR46_15287</name>
</gene>
<evidence type="ECO:0000313" key="1">
    <source>
        <dbReference type="EMBL" id="KPI91783.1"/>
    </source>
</evidence>
<sequence>MRGLLLAICSEVEFRVHGRAAWRSMTCAPPFLNRARARSDHQSAAGRARNSLAAILRSTRSPCAQSNSVRCPIRARSHLENQLHL</sequence>